<gene>
    <name evidence="2" type="ORF">RM445_11335</name>
</gene>
<protein>
    <submittedName>
        <fullName evidence="2">Methylenetetrahydrofolate reductase</fullName>
    </submittedName>
</protein>
<evidence type="ECO:0000313" key="3">
    <source>
        <dbReference type="Proteomes" id="UP001183202"/>
    </source>
</evidence>
<dbReference type="SUPFAM" id="SSF51730">
    <property type="entry name" value="FAD-linked oxidoreductase"/>
    <property type="match status" value="1"/>
</dbReference>
<dbReference type="Gene3D" id="3.20.20.220">
    <property type="match status" value="1"/>
</dbReference>
<name>A0ABU2N839_9PSEU</name>
<evidence type="ECO:0000256" key="1">
    <source>
        <dbReference type="ARBA" id="ARBA00023002"/>
    </source>
</evidence>
<dbReference type="RefSeq" id="WP_311556142.1">
    <property type="nucleotide sequence ID" value="NZ_JAVREJ010000006.1"/>
</dbReference>
<dbReference type="InterPro" id="IPR029041">
    <property type="entry name" value="FAD-linked_oxidoreductase-like"/>
</dbReference>
<sequence length="353" mass="36252">MVVPLAEISSSPVPGAEICPKRMHYGPCGGVRDDLSCELGDRPCPFATAPLPPWIGGEPAPAPPLRPDGLLDRARTRPVVLTDLSVTPYAPDSVRRVVGVLADSSDALLIGEHQSTPDLPPTLFAAEVLAAGGRPWTTLTCRDRNRVVLEQEIMGLAAVGVEGVLCATGDVRAPGVRPGVTQVFDLDGTRLAAIASAAGLVATVPEAPEAAPRHLRPARVATKQRAGARLCVLNHAGSPAAVARFVAEAREAGATLPFVAGVAVYTDERSARVLQAFPGLHLDGTVVEAVLAAADPMAAGIAAAVDEARALLAIPGVVGVNLSGLASARGEVAGAEVKAAIAERIHAEHDQPR</sequence>
<dbReference type="EMBL" id="JAVREJ010000006">
    <property type="protein sequence ID" value="MDT0350117.1"/>
    <property type="molecule type" value="Genomic_DNA"/>
</dbReference>
<accession>A0ABU2N839</accession>
<keyword evidence="1" id="KW-0560">Oxidoreductase</keyword>
<evidence type="ECO:0000313" key="2">
    <source>
        <dbReference type="EMBL" id="MDT0350117.1"/>
    </source>
</evidence>
<reference evidence="3" key="1">
    <citation type="submission" date="2023-07" db="EMBL/GenBank/DDBJ databases">
        <title>30 novel species of actinomycetes from the DSMZ collection.</title>
        <authorList>
            <person name="Nouioui I."/>
        </authorList>
    </citation>
    <scope>NUCLEOTIDE SEQUENCE [LARGE SCALE GENOMIC DNA]</scope>
    <source>
        <strain evidence="3">DSM 45834</strain>
    </source>
</reference>
<organism evidence="2 3">
    <name type="scientific">Pseudonocardia charpentierae</name>
    <dbReference type="NCBI Taxonomy" id="3075545"/>
    <lineage>
        <taxon>Bacteria</taxon>
        <taxon>Bacillati</taxon>
        <taxon>Actinomycetota</taxon>
        <taxon>Actinomycetes</taxon>
        <taxon>Pseudonocardiales</taxon>
        <taxon>Pseudonocardiaceae</taxon>
        <taxon>Pseudonocardia</taxon>
    </lineage>
</organism>
<proteinExistence type="predicted"/>
<comment type="caution">
    <text evidence="2">The sequence shown here is derived from an EMBL/GenBank/DDBJ whole genome shotgun (WGS) entry which is preliminary data.</text>
</comment>
<dbReference type="Proteomes" id="UP001183202">
    <property type="component" value="Unassembled WGS sequence"/>
</dbReference>
<keyword evidence="3" id="KW-1185">Reference proteome</keyword>